<feature type="chain" id="PRO_5046958352" evidence="1">
    <location>
        <begin position="21"/>
        <end position="191"/>
    </location>
</feature>
<evidence type="ECO:0000256" key="1">
    <source>
        <dbReference type="SAM" id="SignalP"/>
    </source>
</evidence>
<reference evidence="2" key="1">
    <citation type="submission" date="2022-07" db="EMBL/GenBank/DDBJ databases">
        <title>Isolation, identification, and degradation of a PFOSA degrading strain from sewage treatment plant.</title>
        <authorList>
            <person name="Zhang L."/>
            <person name="Huo Y."/>
        </authorList>
    </citation>
    <scope>NUCLEOTIDE SEQUENCE</scope>
    <source>
        <strain evidence="2">C1</strain>
    </source>
</reference>
<dbReference type="Pfam" id="PF04338">
    <property type="entry name" value="DUF481"/>
    <property type="match status" value="1"/>
</dbReference>
<proteinExistence type="predicted"/>
<dbReference type="EMBL" id="CP101751">
    <property type="protein sequence ID" value="UUC46078.1"/>
    <property type="molecule type" value="Genomic_DNA"/>
</dbReference>
<evidence type="ECO:0000313" key="2">
    <source>
        <dbReference type="EMBL" id="UUC46078.1"/>
    </source>
</evidence>
<dbReference type="RefSeq" id="WP_256551756.1">
    <property type="nucleotide sequence ID" value="NZ_CP101751.1"/>
</dbReference>
<evidence type="ECO:0000313" key="3">
    <source>
        <dbReference type="Proteomes" id="UP001059844"/>
    </source>
</evidence>
<name>A0ABY5ITB1_9FLAO</name>
<dbReference type="PROSITE" id="PS51257">
    <property type="entry name" value="PROKAR_LIPOPROTEIN"/>
    <property type="match status" value="1"/>
</dbReference>
<keyword evidence="3" id="KW-1185">Reference proteome</keyword>
<keyword evidence="1" id="KW-0732">Signal</keyword>
<feature type="signal peptide" evidence="1">
    <location>
        <begin position="1"/>
        <end position="20"/>
    </location>
</feature>
<sequence length="191" mass="21669">MSVKNKILFIVLLSSLGCFSQNEIQKTTDTILFRSRLGIGISNFINSAFSSDKNAYNLEYRYALNKKYALRAGGSYEKDDSEGGFTEIGLKLGADKVFRRNKLWTFYFGADLMSSYSNFKNVNKDNYAVGIAPFLGIQFNVVDNFSISIEPALYFKYNIVVDNATFLEKKTTTWSESGFGKLGYIQLNFHF</sequence>
<dbReference type="Proteomes" id="UP001059844">
    <property type="component" value="Chromosome"/>
</dbReference>
<accession>A0ABY5ITB1</accession>
<dbReference type="SUPFAM" id="SSF56925">
    <property type="entry name" value="OMPA-like"/>
    <property type="match status" value="1"/>
</dbReference>
<gene>
    <name evidence="2" type="ORF">NOX80_02465</name>
</gene>
<dbReference type="InterPro" id="IPR007433">
    <property type="entry name" value="DUF481"/>
</dbReference>
<organism evidence="2 3">
    <name type="scientific">Flavobacterium cerinum</name>
    <dbReference type="NCBI Taxonomy" id="2502784"/>
    <lineage>
        <taxon>Bacteria</taxon>
        <taxon>Pseudomonadati</taxon>
        <taxon>Bacteroidota</taxon>
        <taxon>Flavobacteriia</taxon>
        <taxon>Flavobacteriales</taxon>
        <taxon>Flavobacteriaceae</taxon>
        <taxon>Flavobacterium</taxon>
    </lineage>
</organism>
<protein>
    <submittedName>
        <fullName evidence="2">DUF481 domain-containing protein</fullName>
    </submittedName>
</protein>
<dbReference type="InterPro" id="IPR011250">
    <property type="entry name" value="OMP/PagP_B-barrel"/>
</dbReference>